<feature type="region of interest" description="Disordered" evidence="4">
    <location>
        <begin position="553"/>
        <end position="617"/>
    </location>
</feature>
<feature type="region of interest" description="Disordered" evidence="4">
    <location>
        <begin position="342"/>
        <end position="379"/>
    </location>
</feature>
<feature type="compositionally biased region" description="Basic and acidic residues" evidence="4">
    <location>
        <begin position="594"/>
        <end position="606"/>
    </location>
</feature>
<dbReference type="Pfam" id="PF04435">
    <property type="entry name" value="SPK"/>
    <property type="match status" value="1"/>
</dbReference>
<dbReference type="SUPFAM" id="SSF57850">
    <property type="entry name" value="RING/U-box"/>
    <property type="match status" value="1"/>
</dbReference>
<feature type="compositionally biased region" description="Acidic residues" evidence="4">
    <location>
        <begin position="360"/>
        <end position="378"/>
    </location>
</feature>
<dbReference type="AlphaFoldDB" id="E3NIR5"/>
<dbReference type="InParanoid" id="E3NIR5"/>
<dbReference type="EMBL" id="DS268711">
    <property type="protein sequence ID" value="EFO99307.1"/>
    <property type="molecule type" value="Genomic_DNA"/>
</dbReference>
<feature type="region of interest" description="Disordered" evidence="4">
    <location>
        <begin position="417"/>
        <end position="463"/>
    </location>
</feature>
<organism evidence="7">
    <name type="scientific">Caenorhabditis remanei</name>
    <name type="common">Caenorhabditis vulgaris</name>
    <dbReference type="NCBI Taxonomy" id="31234"/>
    <lineage>
        <taxon>Eukaryota</taxon>
        <taxon>Metazoa</taxon>
        <taxon>Ecdysozoa</taxon>
        <taxon>Nematoda</taxon>
        <taxon>Chromadorea</taxon>
        <taxon>Rhabditida</taxon>
        <taxon>Rhabditina</taxon>
        <taxon>Rhabditomorpha</taxon>
        <taxon>Rhabditoidea</taxon>
        <taxon>Rhabditidae</taxon>
        <taxon>Peloderinae</taxon>
        <taxon>Caenorhabditis</taxon>
    </lineage>
</organism>
<evidence type="ECO:0000259" key="5">
    <source>
        <dbReference type="PROSITE" id="PS50089"/>
    </source>
</evidence>
<evidence type="ECO:0000256" key="3">
    <source>
        <dbReference type="PROSITE-ProRule" id="PRU00175"/>
    </source>
</evidence>
<evidence type="ECO:0000313" key="6">
    <source>
        <dbReference type="EMBL" id="EFO99307.1"/>
    </source>
</evidence>
<keyword evidence="1 3" id="KW-0479">Metal-binding</keyword>
<protein>
    <recommendedName>
        <fullName evidence="5">RING-type domain-containing protein</fullName>
    </recommendedName>
</protein>
<gene>
    <name evidence="6" type="ORF">CRE_17623</name>
</gene>
<dbReference type="InterPro" id="IPR006570">
    <property type="entry name" value="SPK_dom"/>
</dbReference>
<feature type="region of interest" description="Disordered" evidence="4">
    <location>
        <begin position="665"/>
        <end position="688"/>
    </location>
</feature>
<evidence type="ECO:0000256" key="1">
    <source>
        <dbReference type="ARBA" id="ARBA00022771"/>
    </source>
</evidence>
<dbReference type="PANTHER" id="PTHR23362:SF0">
    <property type="entry name" value="CALPONIN-HOMOLOGY (CH) DOMAIN-CONTAINING PROTEIN-RELATED"/>
    <property type="match status" value="1"/>
</dbReference>
<feature type="compositionally biased region" description="Acidic residues" evidence="4">
    <location>
        <begin position="160"/>
        <end position="171"/>
    </location>
</feature>
<dbReference type="InterPro" id="IPR001841">
    <property type="entry name" value="Znf_RING"/>
</dbReference>
<proteinExistence type="predicted"/>
<dbReference type="InterPro" id="IPR013083">
    <property type="entry name" value="Znf_RING/FYVE/PHD"/>
</dbReference>
<dbReference type="HOGENOM" id="CLU_312218_0_0_1"/>
<feature type="region of interest" description="Disordered" evidence="4">
    <location>
        <begin position="104"/>
        <end position="184"/>
    </location>
</feature>
<dbReference type="SMART" id="SM00583">
    <property type="entry name" value="SPK"/>
    <property type="match status" value="1"/>
</dbReference>
<name>E3NIR5_CAERE</name>
<dbReference type="Gene3D" id="3.30.40.10">
    <property type="entry name" value="Zinc/RING finger domain, C3HC4 (zinc finger)"/>
    <property type="match status" value="1"/>
</dbReference>
<dbReference type="PANTHER" id="PTHR23362">
    <property type="entry name" value="L-PLASTIN-RELATED"/>
    <property type="match status" value="1"/>
</dbReference>
<evidence type="ECO:0000256" key="4">
    <source>
        <dbReference type="SAM" id="MobiDB-lite"/>
    </source>
</evidence>
<accession>E3NIR5</accession>
<evidence type="ECO:0000256" key="2">
    <source>
        <dbReference type="ARBA" id="ARBA00022833"/>
    </source>
</evidence>
<dbReference type="Proteomes" id="UP000008281">
    <property type="component" value="Unassembled WGS sequence"/>
</dbReference>
<dbReference type="PROSITE" id="PS50089">
    <property type="entry name" value="ZF_RING_2"/>
    <property type="match status" value="1"/>
</dbReference>
<sequence>MTRVNEKDLLAVIMLETAKATEPYPNKDNFKKFARETGTKASVSSYIKTFRRIVDTLDTVRNYSLEEKARMLFMTSTPVDENMLEEMREIAVIEVNEDNQIMSYKSKQGPEAFQGQPWKLRKRRNGHKGKKSRPQAADESLEESDEEEVLGAVVGRNEDLNDLQEEPESDQVVEKSGDTEDVEDPLNEHVEDSEVQEGADNTINVNCSDDCQLPKEDHQVDTGMKDSEGKKEIFSKIYEGLDGIVTELIPEDLNEIVEKSDMIPGETDVAVDEIDMDFFRKQYYEDLEDMESLDQHMLDVDEEGVNENTLEIQKKYFGDLEEPIAQHMEIDEILEEAINENNQNPEREDSSTPSVFSDFPSDDATGDSEGSIQEDMDSLSESRIEYVDSLDKEHLNESEDMDIDFSLDDDIDLLSSLSDETNEDSGKNEQLNHQVVSNPPKKNLKRKLESQGDGPIAKKIPGGEHESWTTFRSLVKNYGGNENPEVKAILSNEAFLKSISPEFPYSERSIRDMLSKKVHVEVQTDRAPTSVPSFMRLSGFHNAWLKAQEHRKKALEAVDAPPAPEPAPSNLLKASEAQSKTVDSESAHPAGTTKPERRDLGYKEPGVRSTHPQPSFKPKLFDQAIPHEPLVSSVAPPAIVNPELQEETIATSPAEFFQSEIAPPAANTETTPDVKAPVPRVSTKQKLPDPRPTVRLEILDQGIPHELHVNVSAPNVIIKQERQDAEYIEEEEPVERVPEKLLTNRFFISLESFLNEMESNELRGLLQRIKEVRENGETRGLKFNAETLSVVVDVLLASLVKKSMNDEICKRSTLLPLMNEVLDKFLFQMIAIGCSKMTLDVTMLVESEKKRIKKEVTRYYEVVTTPYLPTSSSENASDELEDTQCVICLNNMNLEDETTKCGYCKRRYHNGCIQNLLKVKMTCPTCDSGFLDEEEFPVLV</sequence>
<dbReference type="Pfam" id="PF13639">
    <property type="entry name" value="zf-RING_2"/>
    <property type="match status" value="1"/>
</dbReference>
<evidence type="ECO:0000313" key="7">
    <source>
        <dbReference type="Proteomes" id="UP000008281"/>
    </source>
</evidence>
<reference evidence="6" key="1">
    <citation type="submission" date="2007-07" db="EMBL/GenBank/DDBJ databases">
        <title>PCAP assembly of the Caenorhabditis remanei genome.</title>
        <authorList>
            <consortium name="The Caenorhabditis remanei Sequencing Consortium"/>
            <person name="Wilson R.K."/>
        </authorList>
    </citation>
    <scope>NUCLEOTIDE SEQUENCE [LARGE SCALE GENOMIC DNA]</scope>
    <source>
        <strain evidence="6">PB4641</strain>
    </source>
</reference>
<feature type="domain" description="RING-type" evidence="5">
    <location>
        <begin position="885"/>
        <end position="927"/>
    </location>
</feature>
<feature type="compositionally biased region" description="Polar residues" evidence="4">
    <location>
        <begin position="428"/>
        <end position="437"/>
    </location>
</feature>
<keyword evidence="1 3" id="KW-0863">Zinc-finger</keyword>
<feature type="compositionally biased region" description="Acidic residues" evidence="4">
    <location>
        <begin position="139"/>
        <end position="149"/>
    </location>
</feature>
<dbReference type="OrthoDB" id="5910534at2759"/>
<keyword evidence="2" id="KW-0862">Zinc</keyword>
<keyword evidence="7" id="KW-1185">Reference proteome</keyword>
<feature type="compositionally biased region" description="Basic residues" evidence="4">
    <location>
        <begin position="119"/>
        <end position="133"/>
    </location>
</feature>
<dbReference type="InterPro" id="IPR053315">
    <property type="entry name" value="Peptidase_C14A"/>
</dbReference>
<dbReference type="GO" id="GO:0008270">
    <property type="term" value="F:zinc ion binding"/>
    <property type="evidence" value="ECO:0007669"/>
    <property type="project" value="UniProtKB-KW"/>
</dbReference>